<dbReference type="Pfam" id="PF00132">
    <property type="entry name" value="Hexapep"/>
    <property type="match status" value="3"/>
</dbReference>
<dbReference type="SUPFAM" id="SSF51161">
    <property type="entry name" value="Trimeric LpxA-like enzymes"/>
    <property type="match status" value="1"/>
</dbReference>
<keyword evidence="2" id="KW-0808">Transferase</keyword>
<proteinExistence type="inferred from homology"/>
<keyword evidence="2" id="KW-0012">Acyltransferase</keyword>
<dbReference type="PANTHER" id="PTHR43300">
    <property type="entry name" value="ACETYLTRANSFERASE"/>
    <property type="match status" value="1"/>
</dbReference>
<dbReference type="KEGG" id="amob:HG15A2_31390"/>
<dbReference type="EC" id="2.3.1.201" evidence="2"/>
<protein>
    <submittedName>
        <fullName evidence="2">UDP-2-acetamido-3-amino-2, 3-dideoxy-D-glucuronate N-acetyltransferase</fullName>
        <ecNumber evidence="2">2.3.1.201</ecNumber>
    </submittedName>
</protein>
<dbReference type="CDD" id="cd03358">
    <property type="entry name" value="LbH_WxcM_N_like"/>
    <property type="match status" value="1"/>
</dbReference>
<organism evidence="2 3">
    <name type="scientific">Adhaeretor mobilis</name>
    <dbReference type="NCBI Taxonomy" id="1930276"/>
    <lineage>
        <taxon>Bacteria</taxon>
        <taxon>Pseudomonadati</taxon>
        <taxon>Planctomycetota</taxon>
        <taxon>Planctomycetia</taxon>
        <taxon>Pirellulales</taxon>
        <taxon>Lacipirellulaceae</taxon>
        <taxon>Adhaeretor</taxon>
    </lineage>
</organism>
<keyword evidence="3" id="KW-1185">Reference proteome</keyword>
<dbReference type="PANTHER" id="PTHR43300:SF4">
    <property type="entry name" value="ACYL-[ACYL-CARRIER-PROTEIN]--UDP-N-ACETYLGLUCOSAMINE O-ACYLTRANSFERASE"/>
    <property type="match status" value="1"/>
</dbReference>
<dbReference type="EMBL" id="CP036263">
    <property type="protein sequence ID" value="QDS99808.1"/>
    <property type="molecule type" value="Genomic_DNA"/>
</dbReference>
<dbReference type="Gene3D" id="2.160.10.10">
    <property type="entry name" value="Hexapeptide repeat proteins"/>
    <property type="match status" value="1"/>
</dbReference>
<dbReference type="InterPro" id="IPR011004">
    <property type="entry name" value="Trimer_LpxA-like_sf"/>
</dbReference>
<evidence type="ECO:0000313" key="2">
    <source>
        <dbReference type="EMBL" id="QDS99808.1"/>
    </source>
</evidence>
<comment type="similarity">
    <text evidence="1">Belongs to the transferase hexapeptide repeat family.</text>
</comment>
<dbReference type="InterPro" id="IPR001451">
    <property type="entry name" value="Hexapep"/>
</dbReference>
<dbReference type="Proteomes" id="UP000319852">
    <property type="component" value="Chromosome"/>
</dbReference>
<sequence length="204" mass="21940">MSQDETVRIHESSYVDDGVEIGEGTAIWHFCHLLTGTRLGQRCKVGQNVTLGPRVTVGTNVKIQNNVSVYEGVTLEDDVFVGPSVVFTNVFTPRSAFPRNTSDAFLPTLVQQGASIGANATIVCGSTVGRHALIGAGSVVTRDVPDHAIVYGNPARLKGWACECGVPLDFQSEAATCGDCLREYMKEDQVVKRAETNALLRRTA</sequence>
<name>A0A517MY52_9BACT</name>
<gene>
    <name evidence="2" type="primary">wbpD</name>
    <name evidence="2" type="ORF">HG15A2_31390</name>
</gene>
<reference evidence="2 3" key="1">
    <citation type="submission" date="2019-02" db="EMBL/GenBank/DDBJ databases">
        <title>Deep-cultivation of Planctomycetes and their phenomic and genomic characterization uncovers novel biology.</title>
        <authorList>
            <person name="Wiegand S."/>
            <person name="Jogler M."/>
            <person name="Boedeker C."/>
            <person name="Pinto D."/>
            <person name="Vollmers J."/>
            <person name="Rivas-Marin E."/>
            <person name="Kohn T."/>
            <person name="Peeters S.H."/>
            <person name="Heuer A."/>
            <person name="Rast P."/>
            <person name="Oberbeckmann S."/>
            <person name="Bunk B."/>
            <person name="Jeske O."/>
            <person name="Meyerdierks A."/>
            <person name="Storesund J.E."/>
            <person name="Kallscheuer N."/>
            <person name="Luecker S."/>
            <person name="Lage O.M."/>
            <person name="Pohl T."/>
            <person name="Merkel B.J."/>
            <person name="Hornburger P."/>
            <person name="Mueller R.-W."/>
            <person name="Bruemmer F."/>
            <person name="Labrenz M."/>
            <person name="Spormann A.M."/>
            <person name="Op den Camp H."/>
            <person name="Overmann J."/>
            <person name="Amann R."/>
            <person name="Jetten M.S.M."/>
            <person name="Mascher T."/>
            <person name="Medema M.H."/>
            <person name="Devos D.P."/>
            <person name="Kaster A.-K."/>
            <person name="Ovreas L."/>
            <person name="Rohde M."/>
            <person name="Galperin M.Y."/>
            <person name="Jogler C."/>
        </authorList>
    </citation>
    <scope>NUCLEOTIDE SEQUENCE [LARGE SCALE GENOMIC DNA]</scope>
    <source>
        <strain evidence="2 3">HG15A2</strain>
    </source>
</reference>
<dbReference type="GO" id="GO:0016746">
    <property type="term" value="F:acyltransferase activity"/>
    <property type="evidence" value="ECO:0007669"/>
    <property type="project" value="UniProtKB-KW"/>
</dbReference>
<accession>A0A517MY52</accession>
<evidence type="ECO:0000256" key="1">
    <source>
        <dbReference type="ARBA" id="ARBA00007274"/>
    </source>
</evidence>
<dbReference type="RefSeq" id="WP_145060974.1">
    <property type="nucleotide sequence ID" value="NZ_CP036263.1"/>
</dbReference>
<dbReference type="AlphaFoldDB" id="A0A517MY52"/>
<dbReference type="OrthoDB" id="285017at2"/>
<dbReference type="InterPro" id="IPR050179">
    <property type="entry name" value="Trans_hexapeptide_repeat"/>
</dbReference>
<evidence type="ECO:0000313" key="3">
    <source>
        <dbReference type="Proteomes" id="UP000319852"/>
    </source>
</evidence>